<name>A0A418M627_9BACT</name>
<accession>A0A418M627</accession>
<dbReference type="Proteomes" id="UP000283523">
    <property type="component" value="Unassembled WGS sequence"/>
</dbReference>
<protein>
    <submittedName>
        <fullName evidence="1">Uncharacterized protein</fullName>
    </submittedName>
</protein>
<comment type="caution">
    <text evidence="1">The sequence shown here is derived from an EMBL/GenBank/DDBJ whole genome shotgun (WGS) entry which is preliminary data.</text>
</comment>
<dbReference type="RefSeq" id="WP_119669171.1">
    <property type="nucleotide sequence ID" value="NZ_QXED01000005.1"/>
</dbReference>
<proteinExistence type="predicted"/>
<dbReference type="EMBL" id="QXED01000005">
    <property type="protein sequence ID" value="RIV21377.1"/>
    <property type="molecule type" value="Genomic_DNA"/>
</dbReference>
<reference evidence="1 2" key="1">
    <citation type="submission" date="2018-08" db="EMBL/GenBank/DDBJ databases">
        <title>Fibrisoma montanum sp. nov., isolated from Danxia mountain soil.</title>
        <authorList>
            <person name="Huang Y."/>
        </authorList>
    </citation>
    <scope>NUCLEOTIDE SEQUENCE [LARGE SCALE GENOMIC DNA]</scope>
    <source>
        <strain evidence="1 2">HYT19</strain>
    </source>
</reference>
<dbReference type="OrthoDB" id="9896202at2"/>
<organism evidence="1 2">
    <name type="scientific">Fibrisoma montanum</name>
    <dbReference type="NCBI Taxonomy" id="2305895"/>
    <lineage>
        <taxon>Bacteria</taxon>
        <taxon>Pseudomonadati</taxon>
        <taxon>Bacteroidota</taxon>
        <taxon>Cytophagia</taxon>
        <taxon>Cytophagales</taxon>
        <taxon>Spirosomataceae</taxon>
        <taxon>Fibrisoma</taxon>
    </lineage>
</organism>
<sequence length="97" mass="11368">MAELIQVHDRFVRGPKDGRKDLDLGDTINKAYEDDMKQMERLAFMLNSKQVPIKLTFYGNVKKGLFFEVECEDAETKEKVDKVLNKYKADQDDLFNF</sequence>
<keyword evidence="2" id="KW-1185">Reference proteome</keyword>
<evidence type="ECO:0000313" key="1">
    <source>
        <dbReference type="EMBL" id="RIV21377.1"/>
    </source>
</evidence>
<dbReference type="AlphaFoldDB" id="A0A418M627"/>
<gene>
    <name evidence="1" type="ORF">DYU11_18395</name>
</gene>
<evidence type="ECO:0000313" key="2">
    <source>
        <dbReference type="Proteomes" id="UP000283523"/>
    </source>
</evidence>